<name>A0A2N1JDC6_9BASI</name>
<keyword evidence="2 6" id="KW-0812">Transmembrane</keyword>
<dbReference type="Gene3D" id="1.20.1250.20">
    <property type="entry name" value="MFS general substrate transporter like domains"/>
    <property type="match status" value="1"/>
</dbReference>
<keyword evidence="3 6" id="KW-1133">Transmembrane helix</keyword>
<dbReference type="EMBL" id="KZ454989">
    <property type="protein sequence ID" value="PKI84522.1"/>
    <property type="molecule type" value="Genomic_DNA"/>
</dbReference>
<feature type="transmembrane region" description="Helical" evidence="6">
    <location>
        <begin position="342"/>
        <end position="360"/>
    </location>
</feature>
<feature type="compositionally biased region" description="Polar residues" evidence="5">
    <location>
        <begin position="39"/>
        <end position="52"/>
    </location>
</feature>
<comment type="subcellular location">
    <subcellularLocation>
        <location evidence="1">Membrane</location>
        <topology evidence="1">Multi-pass membrane protein</topology>
    </subcellularLocation>
</comment>
<keyword evidence="9" id="KW-1185">Reference proteome</keyword>
<feature type="transmembrane region" description="Helical" evidence="6">
    <location>
        <begin position="535"/>
        <end position="557"/>
    </location>
</feature>
<evidence type="ECO:0000313" key="8">
    <source>
        <dbReference type="EMBL" id="PKI84522.1"/>
    </source>
</evidence>
<feature type="transmembrane region" description="Helical" evidence="6">
    <location>
        <begin position="251"/>
        <end position="269"/>
    </location>
</feature>
<reference evidence="8 9" key="1">
    <citation type="submission" date="2017-10" db="EMBL/GenBank/DDBJ databases">
        <title>A novel species of cold-tolerant Malassezia isolated from bats.</title>
        <authorList>
            <person name="Lorch J.M."/>
            <person name="Palmer J.M."/>
            <person name="Vanderwolf K.J."/>
            <person name="Schmidt K.Z."/>
            <person name="Verant M.L."/>
            <person name="Weller T.J."/>
            <person name="Blehert D.S."/>
        </authorList>
    </citation>
    <scope>NUCLEOTIDE SEQUENCE [LARGE SCALE GENOMIC DNA]</scope>
    <source>
        <strain evidence="8 9">NWHC:44797-103</strain>
    </source>
</reference>
<evidence type="ECO:0000256" key="5">
    <source>
        <dbReference type="SAM" id="MobiDB-lite"/>
    </source>
</evidence>
<dbReference type="AlphaFoldDB" id="A0A2N1JDC6"/>
<dbReference type="InterPro" id="IPR020846">
    <property type="entry name" value="MFS_dom"/>
</dbReference>
<dbReference type="InterPro" id="IPR005828">
    <property type="entry name" value="MFS_sugar_transport-like"/>
</dbReference>
<feature type="transmembrane region" description="Helical" evidence="6">
    <location>
        <begin position="499"/>
        <end position="523"/>
    </location>
</feature>
<dbReference type="SUPFAM" id="SSF103473">
    <property type="entry name" value="MFS general substrate transporter"/>
    <property type="match status" value="1"/>
</dbReference>
<organism evidence="8 9">
    <name type="scientific">Malassezia vespertilionis</name>
    <dbReference type="NCBI Taxonomy" id="2020962"/>
    <lineage>
        <taxon>Eukaryota</taxon>
        <taxon>Fungi</taxon>
        <taxon>Dikarya</taxon>
        <taxon>Basidiomycota</taxon>
        <taxon>Ustilaginomycotina</taxon>
        <taxon>Malasseziomycetes</taxon>
        <taxon>Malasseziales</taxon>
        <taxon>Malasseziaceae</taxon>
        <taxon>Malassezia</taxon>
    </lineage>
</organism>
<feature type="region of interest" description="Disordered" evidence="5">
    <location>
        <begin position="17"/>
        <end position="58"/>
    </location>
</feature>
<dbReference type="Proteomes" id="UP000232875">
    <property type="component" value="Unassembled WGS sequence"/>
</dbReference>
<feature type="domain" description="Major facilitator superfamily (MFS) profile" evidence="7">
    <location>
        <begin position="136"/>
        <end position="592"/>
    </location>
</feature>
<feature type="transmembrane region" description="Helical" evidence="6">
    <location>
        <begin position="436"/>
        <end position="457"/>
    </location>
</feature>
<dbReference type="OrthoDB" id="2153661at2759"/>
<dbReference type="PROSITE" id="PS50850">
    <property type="entry name" value="MFS"/>
    <property type="match status" value="1"/>
</dbReference>
<feature type="transmembrane region" description="Helical" evidence="6">
    <location>
        <begin position="298"/>
        <end position="322"/>
    </location>
</feature>
<dbReference type="InterPro" id="IPR036259">
    <property type="entry name" value="MFS_trans_sf"/>
</dbReference>
<dbReference type="GO" id="GO:0016020">
    <property type="term" value="C:membrane"/>
    <property type="evidence" value="ECO:0007669"/>
    <property type="project" value="UniProtKB-SubCell"/>
</dbReference>
<feature type="transmembrane region" description="Helical" evidence="6">
    <location>
        <begin position="569"/>
        <end position="588"/>
    </location>
</feature>
<dbReference type="Pfam" id="PF00083">
    <property type="entry name" value="Sugar_tr"/>
    <property type="match status" value="2"/>
</dbReference>
<accession>A0A2N1JDC6</accession>
<sequence length="710" mass="80711">MSSHDQELVDQYINHSTAPLGANTDGTAPGQNLYEPATVTGSNGELSDSTRYGAQPKDGLPSMNQLSPEAEEAVQQILFPSDIFTQDGTYWADLPFSERWKFCNHQSNSEARRELGIIWRMFKSDPLSPISAYFSTYVSNGMGMFVEGYTLFSVGNVKPLLQNTWPRCWDYANYQKKIPPGQTVLPTECDKNWINAIDYLEIIGIIIGQILVGIEGDWVGRRFGMVQDALVMTLGSVMLTCMWGVNFNGWVICYAWSLFIYGIGVGGEYPMTSTRAMEGSGDRYATSTGDRMHRGRNVLLAFLMQGWGQLFNQAILIILLFIFHNNLQPPFKPNSTQFTFRISFAFIAAVTLYLVYYRYYKISYSEHSLKEAKERLNTSGYDLKSLKLAFSHYWHRLLASCFGWFANDFFFYGNKIFSGVFISLITGGDGKLQVTWLYNLINVGVQLPGYYLAAILVDNKMYGRKWMQANGFMATFALFVGAAFGYKSLTNGSSANLKWFQFIFFFSSFWNQFGYNSTTFLVAAEIFPASIRATCHGFSAAWGKLGALVPTIVYNYVNGSGSMDANQEKFMIVTWFGLAGWIVTLIFLPDTTGLDLREQERYWEFVMAGRPEDYHGVAVNPRHLSLFERVVLKRHLAYNPQLDAEQKMEEFRSTYQSAMLKADGNEQDLTLQQHEFLNSEFGNKFIREAKLISRDNERHASRLDSIEKRL</sequence>
<evidence type="ECO:0000256" key="2">
    <source>
        <dbReference type="ARBA" id="ARBA00022692"/>
    </source>
</evidence>
<gene>
    <name evidence="8" type="ORF">MVES_001851</name>
</gene>
<feature type="transmembrane region" description="Helical" evidence="6">
    <location>
        <begin position="469"/>
        <end position="487"/>
    </location>
</feature>
<evidence type="ECO:0000259" key="7">
    <source>
        <dbReference type="PROSITE" id="PS50850"/>
    </source>
</evidence>
<evidence type="ECO:0000256" key="4">
    <source>
        <dbReference type="ARBA" id="ARBA00023136"/>
    </source>
</evidence>
<keyword evidence="4 6" id="KW-0472">Membrane</keyword>
<evidence type="ECO:0000256" key="6">
    <source>
        <dbReference type="SAM" id="Phobius"/>
    </source>
</evidence>
<evidence type="ECO:0000256" key="3">
    <source>
        <dbReference type="ARBA" id="ARBA00022989"/>
    </source>
</evidence>
<evidence type="ECO:0000313" key="9">
    <source>
        <dbReference type="Proteomes" id="UP000232875"/>
    </source>
</evidence>
<dbReference type="STRING" id="2020962.A0A2N1JDC6"/>
<dbReference type="PANTHER" id="PTHR24064">
    <property type="entry name" value="SOLUTE CARRIER FAMILY 22 MEMBER"/>
    <property type="match status" value="1"/>
</dbReference>
<dbReference type="GO" id="GO:0022857">
    <property type="term" value="F:transmembrane transporter activity"/>
    <property type="evidence" value="ECO:0007669"/>
    <property type="project" value="InterPro"/>
</dbReference>
<protein>
    <recommendedName>
        <fullName evidence="7">Major facilitator superfamily (MFS) profile domain-containing protein</fullName>
    </recommendedName>
</protein>
<evidence type="ECO:0000256" key="1">
    <source>
        <dbReference type="ARBA" id="ARBA00004141"/>
    </source>
</evidence>
<proteinExistence type="predicted"/>